<feature type="chain" id="PRO_5042266685" description="DUF1570 domain-containing protein" evidence="2">
    <location>
        <begin position="29"/>
        <end position="435"/>
    </location>
</feature>
<accession>A0AAD6NHA0</accession>
<sequence>MKPSAMYRSAKALLPVMLCTSCFHGVLAAPGPQARSLKEADADLQASLGGGDQPQPQTQLQPQPDWAPASNTIVVEQRDWNVFEGNLTSNMLSNPLWYVFQGGYILRTMSRDIDNLAFQLSNVLGDKQMAAFREDYFRTIAPLMTRFKLTEMRRESDNKIVWMYAQTLHESGVLPPGIMDAGGTLDTSFPRDDKAAQAGSANPFPQDTLTTKVFIRKLFQNKLENYPRGPVVLASDTNFLTVWHTIKQVMDNLKPLVDRVVEYANSAEWVTPAGSPKFVVATLPRQTFIVNRRDAGYAEYLKSFQMTTYEDENAREGWVEQGIFGYKLGLDMPNLYVAYATLVGNVYRSALTFLMDMFADIALRANDLGYESLLGPDKDFALPDFSDFTVTRQELKLWPQWSEGRYHTGPWPLTELPDNRDEISRQISGLMEVGN</sequence>
<evidence type="ECO:0008006" key="5">
    <source>
        <dbReference type="Google" id="ProtNLM"/>
    </source>
</evidence>
<gene>
    <name evidence="3" type="ORF">Dda_7153</name>
</gene>
<feature type="compositionally biased region" description="Low complexity" evidence="1">
    <location>
        <begin position="53"/>
        <end position="64"/>
    </location>
</feature>
<feature type="signal peptide" evidence="2">
    <location>
        <begin position="1"/>
        <end position="28"/>
    </location>
</feature>
<evidence type="ECO:0000256" key="1">
    <source>
        <dbReference type="SAM" id="MobiDB-lite"/>
    </source>
</evidence>
<reference evidence="3" key="1">
    <citation type="submission" date="2023-01" db="EMBL/GenBank/DDBJ databases">
        <title>The chitinases involved in constricting ring structure development in the nematode-trapping fungus Drechslerella dactyloides.</title>
        <authorList>
            <person name="Wang R."/>
            <person name="Zhang L."/>
            <person name="Tang P."/>
            <person name="Li S."/>
            <person name="Liang L."/>
        </authorList>
    </citation>
    <scope>NUCLEOTIDE SEQUENCE</scope>
    <source>
        <strain evidence="3">YMF1.00031</strain>
    </source>
</reference>
<evidence type="ECO:0000313" key="4">
    <source>
        <dbReference type="Proteomes" id="UP001221413"/>
    </source>
</evidence>
<keyword evidence="2" id="KW-0732">Signal</keyword>
<dbReference type="EMBL" id="JAQGDS010000009">
    <property type="protein sequence ID" value="KAJ6258234.1"/>
    <property type="molecule type" value="Genomic_DNA"/>
</dbReference>
<feature type="region of interest" description="Disordered" evidence="1">
    <location>
        <begin position="45"/>
        <end position="66"/>
    </location>
</feature>
<keyword evidence="4" id="KW-1185">Reference proteome</keyword>
<organism evidence="3 4">
    <name type="scientific">Drechslerella dactyloides</name>
    <name type="common">Nematode-trapping fungus</name>
    <name type="synonym">Arthrobotrys dactyloides</name>
    <dbReference type="NCBI Taxonomy" id="74499"/>
    <lineage>
        <taxon>Eukaryota</taxon>
        <taxon>Fungi</taxon>
        <taxon>Dikarya</taxon>
        <taxon>Ascomycota</taxon>
        <taxon>Pezizomycotina</taxon>
        <taxon>Orbiliomycetes</taxon>
        <taxon>Orbiliales</taxon>
        <taxon>Orbiliaceae</taxon>
        <taxon>Drechslerella</taxon>
    </lineage>
</organism>
<evidence type="ECO:0000256" key="2">
    <source>
        <dbReference type="SAM" id="SignalP"/>
    </source>
</evidence>
<dbReference type="AlphaFoldDB" id="A0AAD6NHA0"/>
<evidence type="ECO:0000313" key="3">
    <source>
        <dbReference type="EMBL" id="KAJ6258234.1"/>
    </source>
</evidence>
<protein>
    <recommendedName>
        <fullName evidence="5">DUF1570 domain-containing protein</fullName>
    </recommendedName>
</protein>
<dbReference type="Proteomes" id="UP001221413">
    <property type="component" value="Unassembled WGS sequence"/>
</dbReference>
<comment type="caution">
    <text evidence="3">The sequence shown here is derived from an EMBL/GenBank/DDBJ whole genome shotgun (WGS) entry which is preliminary data.</text>
</comment>
<name>A0AAD6NHA0_DREDA</name>
<proteinExistence type="predicted"/>